<keyword evidence="2" id="KW-1185">Reference proteome</keyword>
<dbReference type="EMBL" id="KV460206">
    <property type="protein sequence ID" value="OBU01558.1"/>
    <property type="molecule type" value="Genomic_DNA"/>
</dbReference>
<dbReference type="GeneID" id="28833481"/>
<gene>
    <name evidence="1" type="ORF">VE01_00095</name>
</gene>
<protein>
    <submittedName>
        <fullName evidence="1">Uncharacterized protein</fullName>
    </submittedName>
</protein>
<name>A0A2P2SXG6_9PEZI</name>
<sequence>MSTKHHYPLAPRTLRIPPPFTFLSLAPTTSVTTPPALPAPHTFLSLSPTTTPASSPFIPASARGVSIIPLLPVEVAVGMPAPVEHRRSSSVVSLGVGGRFLRLGHVGGGGEEGDWSAVE</sequence>
<dbReference type="OrthoDB" id="10477274at2759"/>
<dbReference type="Proteomes" id="UP000091956">
    <property type="component" value="Unassembled WGS sequence"/>
</dbReference>
<dbReference type="RefSeq" id="XP_018135290.1">
    <property type="nucleotide sequence ID" value="XM_018269628.2"/>
</dbReference>
<evidence type="ECO:0000313" key="1">
    <source>
        <dbReference type="EMBL" id="OBU01558.1"/>
    </source>
</evidence>
<dbReference type="AlphaFoldDB" id="A0A2P2SXG6"/>
<organism evidence="1 2">
    <name type="scientific">Pseudogymnoascus verrucosus</name>
    <dbReference type="NCBI Taxonomy" id="342668"/>
    <lineage>
        <taxon>Eukaryota</taxon>
        <taxon>Fungi</taxon>
        <taxon>Dikarya</taxon>
        <taxon>Ascomycota</taxon>
        <taxon>Pezizomycotina</taxon>
        <taxon>Leotiomycetes</taxon>
        <taxon>Thelebolales</taxon>
        <taxon>Thelebolaceae</taxon>
        <taxon>Pseudogymnoascus</taxon>
    </lineage>
</organism>
<accession>A0A2P2SXG6</accession>
<reference evidence="1 2" key="1">
    <citation type="submission" date="2016-03" db="EMBL/GenBank/DDBJ databases">
        <title>Comparative genomics of Pseudogymnoascus destructans, the fungus causing white-nose syndrome of bats.</title>
        <authorList>
            <person name="Palmer J.M."/>
            <person name="Drees K.P."/>
            <person name="Foster J.T."/>
            <person name="Lindner D.L."/>
        </authorList>
    </citation>
    <scope>NUCLEOTIDE SEQUENCE [LARGE SCALE GENOMIC DNA]</scope>
    <source>
        <strain evidence="1 2">UAMH 10579</strain>
    </source>
</reference>
<reference evidence="2" key="2">
    <citation type="journal article" date="2018" name="Nat. Commun.">
        <title>Extreme sensitivity to ultraviolet light in the fungal pathogen causing white-nose syndrome of bats.</title>
        <authorList>
            <person name="Palmer J.M."/>
            <person name="Drees K.P."/>
            <person name="Foster J.T."/>
            <person name="Lindner D.L."/>
        </authorList>
    </citation>
    <scope>NUCLEOTIDE SEQUENCE [LARGE SCALE GENOMIC DNA]</scope>
    <source>
        <strain evidence="2">UAMH 10579</strain>
    </source>
</reference>
<evidence type="ECO:0000313" key="2">
    <source>
        <dbReference type="Proteomes" id="UP000091956"/>
    </source>
</evidence>
<proteinExistence type="predicted"/>